<dbReference type="InterPro" id="IPR002477">
    <property type="entry name" value="Peptidoglycan-bd-like"/>
</dbReference>
<evidence type="ECO:0000313" key="4">
    <source>
        <dbReference type="Proteomes" id="UP000278398"/>
    </source>
</evidence>
<dbReference type="Pfam" id="PF01471">
    <property type="entry name" value="PG_binding_1"/>
    <property type="match status" value="1"/>
</dbReference>
<organism evidence="3 4">
    <name type="scientific">Aquibium carbonis</name>
    <dbReference type="NCBI Taxonomy" id="2495581"/>
    <lineage>
        <taxon>Bacteria</taxon>
        <taxon>Pseudomonadati</taxon>
        <taxon>Pseudomonadota</taxon>
        <taxon>Alphaproteobacteria</taxon>
        <taxon>Hyphomicrobiales</taxon>
        <taxon>Phyllobacteriaceae</taxon>
        <taxon>Aquibium</taxon>
    </lineage>
</organism>
<sequence length="1297" mass="139496">MSNNRSFLDTLNAGRQRRTHASLDDLNRTLEDLENRFGSMQQGRAGPDGADRRARRLADTVPAREPRADRVLTSPPPERRSAEASTLARKADDNAAAIGSLRREIERSRQQAAGVGSLSGLSEELKALREDMRLHMSTGMRQEFDALRDDLGRTAVQPQTAAEGRELAAEMERLSSAINSMASRSDDRGLEMLRSEMEQVRATLAELAREDTVRSIDDRWSQFEKRAGIRNVPDPAIHALTQRLEQIGEAIGNLPDSRALRSLDEKVRTLATAVDHFSHQSTTPVHSFETIEQRLDEISRAIVASTVSGRSMPAEPFERIEARISALAQQIDDMSSEGVAGELLDRMSGLSQRVEDIAIQAALPEKAIERLGRQIGIIYDRLENESSGAERERILDSLERRFAEIAALFEERQERATVQGQALMRDLDRRLEEMADRFQAGGGGLDVALLHALDEKFADLSNRIDSARGERTDARLLDAFESRLESIASRLDESVRRAGDPDPILLQALDERFADLSDRIDGRADAGNVSALRALEERLETIAARMEDTSRQVADIDPHLILGLEKQLAGLTAHLSRPNANAAELEDIAPRLDSIERSLFDQRDAIVAAAQDAAQRAVVSLRASGIDDEDAGALAEELRTLETLARKSDERNSRTFEAIHDTLLKVVDRLASLEIRNADIATAYRSRIDADAVPSLAPHSDEMPLAMSSAALSASTTLSGVASAIAPALRQQPPHVAAKAAAQAAAASSGEADQPASPKKSLLGGFARAFSGRKEAKADPTTQQEPTLPGMPEPRLDDPLESAVIDQPLEPGSGAPDLNAIMRRVRDERGTAAPSTPDAGATGKADFIAAARRAAQAAAAEAQSFRQSDGPDGGKRKFSASEFLRAKRKPILMAAAAIMMALAGLQLGKAFFNDAVQLADKSAAPVASDASFVASAPPADLSLQSDQPDASETRTIRAVDKPAQPIAEASAVAAPLPAMPEPDDVAMDETGSGDFEATEVESGDDSGELASLGFEAAPIEAGPIALREAADAGDPRAIFEIGNRYDAGRGVTADRAIAATWYERAAEQGFAPAQYRIGNFYEKGIGVARDVSKAKTWYQLAAAQGNASAMHNLAVLFAMGTDGAVDNDSAARWFVKAAELGVKDSQYNLGILSAKGLGVPQSLEESYKWFALLAKDGDKDAAAKRDEVANALRPEQLARARAATELWKPKPLAEDANVVDIPDPWQESQGTTASIDMTKAVMTIQLILNKNGYDAGSADGVMGSRTKSAIMAFQRDNGLAPTGEVNDELVRILLAKK</sequence>
<dbReference type="InterPro" id="IPR050767">
    <property type="entry name" value="Sel1_AlgK"/>
</dbReference>
<protein>
    <submittedName>
        <fullName evidence="3">Peptidoglycan-binding protein</fullName>
    </submittedName>
</protein>
<feature type="region of interest" description="Disordered" evidence="1">
    <location>
        <begin position="772"/>
        <end position="799"/>
    </location>
</feature>
<dbReference type="InterPro" id="IPR036365">
    <property type="entry name" value="PGBD-like_sf"/>
</dbReference>
<keyword evidence="4" id="KW-1185">Reference proteome</keyword>
<dbReference type="EMBL" id="RWKW01000030">
    <property type="protein sequence ID" value="RST86910.1"/>
    <property type="molecule type" value="Genomic_DNA"/>
</dbReference>
<gene>
    <name evidence="3" type="ORF">EJC49_08320</name>
</gene>
<dbReference type="Gene3D" id="1.10.101.10">
    <property type="entry name" value="PGBD-like superfamily/PGBD"/>
    <property type="match status" value="1"/>
</dbReference>
<comment type="caution">
    <text evidence="3">The sequence shown here is derived from an EMBL/GenBank/DDBJ whole genome shotgun (WGS) entry which is preliminary data.</text>
</comment>
<name>A0A3S0A885_9HYPH</name>
<dbReference type="Pfam" id="PF08238">
    <property type="entry name" value="Sel1"/>
    <property type="match status" value="4"/>
</dbReference>
<feature type="domain" description="Peptidoglycan binding-like" evidence="2">
    <location>
        <begin position="1240"/>
        <end position="1293"/>
    </location>
</feature>
<dbReference type="InterPro" id="IPR036366">
    <property type="entry name" value="PGBDSf"/>
</dbReference>
<dbReference type="SUPFAM" id="SSF47090">
    <property type="entry name" value="PGBD-like"/>
    <property type="match status" value="1"/>
</dbReference>
<reference evidence="3 4" key="1">
    <citation type="submission" date="2018-12" db="EMBL/GenBank/DDBJ databases">
        <title>Mesorhizobium carbonis sp. nov., isolated from coal mine water.</title>
        <authorList>
            <person name="Xin W."/>
            <person name="Xu Z."/>
            <person name="Xiang F."/>
            <person name="Zhang J."/>
            <person name="Xi L."/>
            <person name="Liu J."/>
        </authorList>
    </citation>
    <scope>NUCLEOTIDE SEQUENCE [LARGE SCALE GENOMIC DNA]</scope>
    <source>
        <strain evidence="3 4">B2.3</strain>
    </source>
</reference>
<dbReference type="PANTHER" id="PTHR11102">
    <property type="entry name" value="SEL-1-LIKE PROTEIN"/>
    <property type="match status" value="1"/>
</dbReference>
<evidence type="ECO:0000313" key="3">
    <source>
        <dbReference type="EMBL" id="RST86910.1"/>
    </source>
</evidence>
<dbReference type="OrthoDB" id="5295703at2"/>
<dbReference type="SMART" id="SM00671">
    <property type="entry name" value="SEL1"/>
    <property type="match status" value="4"/>
</dbReference>
<evidence type="ECO:0000256" key="1">
    <source>
        <dbReference type="SAM" id="MobiDB-lite"/>
    </source>
</evidence>
<dbReference type="Proteomes" id="UP000278398">
    <property type="component" value="Unassembled WGS sequence"/>
</dbReference>
<dbReference type="InterPro" id="IPR011990">
    <property type="entry name" value="TPR-like_helical_dom_sf"/>
</dbReference>
<dbReference type="InterPro" id="IPR006597">
    <property type="entry name" value="Sel1-like"/>
</dbReference>
<dbReference type="Gene3D" id="1.25.40.10">
    <property type="entry name" value="Tetratricopeptide repeat domain"/>
    <property type="match status" value="1"/>
</dbReference>
<accession>A0A3S0A885</accession>
<proteinExistence type="predicted"/>
<feature type="region of interest" description="Disordered" evidence="1">
    <location>
        <begin position="36"/>
        <end position="89"/>
    </location>
</feature>
<feature type="compositionally biased region" description="Basic and acidic residues" evidence="1">
    <location>
        <begin position="49"/>
        <end position="70"/>
    </location>
</feature>
<dbReference type="PANTHER" id="PTHR11102:SF160">
    <property type="entry name" value="ERAD-ASSOCIATED E3 UBIQUITIN-PROTEIN LIGASE COMPONENT HRD3"/>
    <property type="match status" value="1"/>
</dbReference>
<dbReference type="SUPFAM" id="SSF81901">
    <property type="entry name" value="HCP-like"/>
    <property type="match status" value="1"/>
</dbReference>
<dbReference type="RefSeq" id="WP_126699168.1">
    <property type="nucleotide sequence ID" value="NZ_RWKW01000030.1"/>
</dbReference>
<evidence type="ECO:0000259" key="2">
    <source>
        <dbReference type="Pfam" id="PF01471"/>
    </source>
</evidence>